<gene>
    <name evidence="2" type="ORF">E4021_10145</name>
</gene>
<dbReference type="InterPro" id="IPR029063">
    <property type="entry name" value="SAM-dependent_MTases_sf"/>
</dbReference>
<dbReference type="AlphaFoldDB" id="A0A4S4NNL6"/>
<dbReference type="CDD" id="cd02440">
    <property type="entry name" value="AdoMet_MTases"/>
    <property type="match status" value="1"/>
</dbReference>
<dbReference type="GO" id="GO:0008757">
    <property type="term" value="F:S-adenosylmethionine-dependent methyltransferase activity"/>
    <property type="evidence" value="ECO:0007669"/>
    <property type="project" value="InterPro"/>
</dbReference>
<reference evidence="2 3" key="1">
    <citation type="submission" date="2019-04" db="EMBL/GenBank/DDBJ databases">
        <title>Lewinella litorea sp. nov., isolated from a marine sand.</title>
        <authorList>
            <person name="Yoon J.-H."/>
        </authorList>
    </citation>
    <scope>NUCLEOTIDE SEQUENCE [LARGE SCALE GENOMIC DNA]</scope>
    <source>
        <strain evidence="2 3">HSMS-39</strain>
    </source>
</reference>
<sequence>MAKWWMKAVVQKAISFLPQRERVNFWFQRYVTRGVDLTDEHFGYKLDAARDHLAYYRKYGAAPPAQATALELGTGWYPIVPTLLFLAGFSRIVSLDIRNWLSRDRQHLALTRILDYHDRGLLADYLERVEPGRLAVLRQIVASPDRLTVAEVNDRLHLEARIMDATRLDFPDDSFDLICSNNTFEHIYPDVLRNILREFRRVVKPDGVMSHFIDLSDHFAHLDPDITIYNFLQFSRENWALVDNDIQPQNRLRWPDYRRMYAELDIPVREEAVRPGDLSALATVNVHPDIGNYSPEQLAISHGYLVS</sequence>
<dbReference type="OrthoDB" id="1490915at2"/>
<keyword evidence="2" id="KW-0489">Methyltransferase</keyword>
<protein>
    <submittedName>
        <fullName evidence="2">Class I SAM-dependent methyltransferase</fullName>
    </submittedName>
</protein>
<keyword evidence="3" id="KW-1185">Reference proteome</keyword>
<proteinExistence type="predicted"/>
<keyword evidence="2" id="KW-0808">Transferase</keyword>
<name>A0A4S4NNL6_9BACT</name>
<accession>A0A4S4NNL6</accession>
<dbReference type="Gene3D" id="3.40.50.150">
    <property type="entry name" value="Vaccinia Virus protein VP39"/>
    <property type="match status" value="1"/>
</dbReference>
<evidence type="ECO:0000313" key="2">
    <source>
        <dbReference type="EMBL" id="THH39958.1"/>
    </source>
</evidence>
<dbReference type="RefSeq" id="WP_136459005.1">
    <property type="nucleotide sequence ID" value="NZ_SRSF01000003.1"/>
</dbReference>
<comment type="caution">
    <text evidence="2">The sequence shown here is derived from an EMBL/GenBank/DDBJ whole genome shotgun (WGS) entry which is preliminary data.</text>
</comment>
<feature type="domain" description="Methyltransferase type 11" evidence="1">
    <location>
        <begin position="143"/>
        <end position="209"/>
    </location>
</feature>
<dbReference type="InterPro" id="IPR013216">
    <property type="entry name" value="Methyltransf_11"/>
</dbReference>
<dbReference type="SUPFAM" id="SSF53335">
    <property type="entry name" value="S-adenosyl-L-methionine-dependent methyltransferases"/>
    <property type="match status" value="1"/>
</dbReference>
<dbReference type="EMBL" id="SRSF01000003">
    <property type="protein sequence ID" value="THH39958.1"/>
    <property type="molecule type" value="Genomic_DNA"/>
</dbReference>
<dbReference type="Pfam" id="PF08241">
    <property type="entry name" value="Methyltransf_11"/>
    <property type="match status" value="1"/>
</dbReference>
<evidence type="ECO:0000259" key="1">
    <source>
        <dbReference type="Pfam" id="PF08241"/>
    </source>
</evidence>
<evidence type="ECO:0000313" key="3">
    <source>
        <dbReference type="Proteomes" id="UP000308528"/>
    </source>
</evidence>
<organism evidence="2 3">
    <name type="scientific">Neolewinella litorea</name>
    <dbReference type="NCBI Taxonomy" id="2562452"/>
    <lineage>
        <taxon>Bacteria</taxon>
        <taxon>Pseudomonadati</taxon>
        <taxon>Bacteroidota</taxon>
        <taxon>Saprospiria</taxon>
        <taxon>Saprospirales</taxon>
        <taxon>Lewinellaceae</taxon>
        <taxon>Neolewinella</taxon>
    </lineage>
</organism>
<dbReference type="Proteomes" id="UP000308528">
    <property type="component" value="Unassembled WGS sequence"/>
</dbReference>
<dbReference type="GO" id="GO:0032259">
    <property type="term" value="P:methylation"/>
    <property type="evidence" value="ECO:0007669"/>
    <property type="project" value="UniProtKB-KW"/>
</dbReference>